<feature type="domain" description="RRM" evidence="6">
    <location>
        <begin position="399"/>
        <end position="483"/>
    </location>
</feature>
<evidence type="ECO:0000256" key="1">
    <source>
        <dbReference type="ARBA" id="ARBA00022553"/>
    </source>
</evidence>
<feature type="compositionally biased region" description="Acidic residues" evidence="5">
    <location>
        <begin position="1"/>
        <end position="11"/>
    </location>
</feature>
<feature type="domain" description="RRM" evidence="6">
    <location>
        <begin position="266"/>
        <end position="344"/>
    </location>
</feature>
<evidence type="ECO:0000256" key="5">
    <source>
        <dbReference type="SAM" id="MobiDB-lite"/>
    </source>
</evidence>
<feature type="compositionally biased region" description="Basic and acidic residues" evidence="5">
    <location>
        <begin position="37"/>
        <end position="88"/>
    </location>
</feature>
<dbReference type="InterPro" id="IPR000504">
    <property type="entry name" value="RRM_dom"/>
</dbReference>
<feature type="compositionally biased region" description="Polar residues" evidence="5">
    <location>
        <begin position="24"/>
        <end position="34"/>
    </location>
</feature>
<dbReference type="InterPro" id="IPR012677">
    <property type="entry name" value="Nucleotide-bd_a/b_plait_sf"/>
</dbReference>
<evidence type="ECO:0000256" key="2">
    <source>
        <dbReference type="ARBA" id="ARBA00022737"/>
    </source>
</evidence>
<proteinExistence type="predicted"/>
<dbReference type="PROSITE" id="PS50102">
    <property type="entry name" value="RRM"/>
    <property type="match status" value="3"/>
</dbReference>
<dbReference type="CDD" id="cd12283">
    <property type="entry name" value="RRM1_RBM39_like"/>
    <property type="match status" value="1"/>
</dbReference>
<dbReference type="InterPro" id="IPR035979">
    <property type="entry name" value="RBD_domain_sf"/>
</dbReference>
<evidence type="ECO:0000259" key="6">
    <source>
        <dbReference type="PROSITE" id="PS50102"/>
    </source>
</evidence>
<feature type="domain" description="RRM" evidence="6">
    <location>
        <begin position="167"/>
        <end position="244"/>
    </location>
</feature>
<protein>
    <recommendedName>
        <fullName evidence="10">Splicing factor, CC1-like protein</fullName>
    </recommendedName>
</protein>
<evidence type="ECO:0000256" key="3">
    <source>
        <dbReference type="ARBA" id="ARBA00022884"/>
    </source>
</evidence>
<dbReference type="GO" id="GO:0005634">
    <property type="term" value="C:nucleus"/>
    <property type="evidence" value="ECO:0007669"/>
    <property type="project" value="InterPro"/>
</dbReference>
<dbReference type="Pfam" id="PF00076">
    <property type="entry name" value="RRM_1"/>
    <property type="match status" value="3"/>
</dbReference>
<dbReference type="InterPro" id="IPR003954">
    <property type="entry name" value="RRM_euk-type"/>
</dbReference>
<dbReference type="GO" id="GO:0006397">
    <property type="term" value="P:mRNA processing"/>
    <property type="evidence" value="ECO:0007669"/>
    <property type="project" value="InterPro"/>
</dbReference>
<dbReference type="GO" id="GO:0003723">
    <property type="term" value="F:RNA binding"/>
    <property type="evidence" value="ECO:0007669"/>
    <property type="project" value="UniProtKB-UniRule"/>
</dbReference>
<keyword evidence="3 4" id="KW-0694">RNA-binding</keyword>
<sequence length="496" mass="54391">MVLETDMDIDQLLEAPYVAKRQDNGTPLEQTSPAENRAPETSKPPHQENGREIETERSRDKDKDRNGHREREKDRERRDKHRSGSVERKSQVLVIAAAATMTTVTAAGLVPETGTDGIPATGAGLRTIAPGVGPGITHGIGRETGGATPKGMRAATPVLSDWERDKRTVFVAQLAARCTTHDLEEFFAAAGKVREARLITDRNSRRSKGVGYVEFYEEETVKKALAMTGQKLLGIPIDVQITESEKNRLAAEAAEAAQKTAEMSYNRLYVGSLHFNITEEDLKTVFEPFGPVEFVNLHKDPDTGKSKGFAFVQYENADDAKVALDKMNGYDIMGRKIRVGHITDKTITPASLSGFSLDESEAAGFALNSASRAELMAKLARDDMPVGKKQAAPVILPTRCVLVKNMFDPAEEEDENWDKELEEDVKGECSSKYGKVVHIAVEKDSPGNVYMKFNSIPEATAAVEGLNGRFFGGKQLQATYVVEAIYTARHPTSSFV</sequence>
<dbReference type="Proteomes" id="UP001212841">
    <property type="component" value="Unassembled WGS sequence"/>
</dbReference>
<evidence type="ECO:0000313" key="9">
    <source>
        <dbReference type="Proteomes" id="UP001212841"/>
    </source>
</evidence>
<name>A0AAD5X7Z6_9FUNG</name>
<dbReference type="SMART" id="SM00360">
    <property type="entry name" value="RRM"/>
    <property type="match status" value="3"/>
</dbReference>
<dbReference type="CDD" id="cd12285">
    <property type="entry name" value="RRM3_RBM39_like"/>
    <property type="match status" value="1"/>
</dbReference>
<dbReference type="PANTHER" id="PTHR48036">
    <property type="entry name" value="SPLICING FACTOR (PAD-1), PUTATIVE (AFU_ORTHOLOGUE AFUA_1G15810)-RELATED"/>
    <property type="match status" value="1"/>
</dbReference>
<feature type="domain" description="TRAM" evidence="7">
    <location>
        <begin position="187"/>
        <end position="255"/>
    </location>
</feature>
<evidence type="ECO:0000259" key="7">
    <source>
        <dbReference type="PROSITE" id="PS50926"/>
    </source>
</evidence>
<evidence type="ECO:0000256" key="4">
    <source>
        <dbReference type="PROSITE-ProRule" id="PRU00176"/>
    </source>
</evidence>
<dbReference type="Pfam" id="PF15519">
    <property type="entry name" value="RBM39linker"/>
    <property type="match status" value="1"/>
</dbReference>
<dbReference type="SMART" id="SM00361">
    <property type="entry name" value="RRM_1"/>
    <property type="match status" value="2"/>
</dbReference>
<dbReference type="Gene3D" id="3.30.70.330">
    <property type="match status" value="3"/>
</dbReference>
<evidence type="ECO:0008006" key="10">
    <source>
        <dbReference type="Google" id="ProtNLM"/>
    </source>
</evidence>
<keyword evidence="9" id="KW-1185">Reference proteome</keyword>
<dbReference type="InterPro" id="IPR002792">
    <property type="entry name" value="TRAM_dom"/>
</dbReference>
<reference evidence="8" key="1">
    <citation type="submission" date="2020-05" db="EMBL/GenBank/DDBJ databases">
        <title>Phylogenomic resolution of chytrid fungi.</title>
        <authorList>
            <person name="Stajich J.E."/>
            <person name="Amses K."/>
            <person name="Simmons R."/>
            <person name="Seto K."/>
            <person name="Myers J."/>
            <person name="Bonds A."/>
            <person name="Quandt C.A."/>
            <person name="Barry K."/>
            <person name="Liu P."/>
            <person name="Grigoriev I."/>
            <person name="Longcore J.E."/>
            <person name="James T.Y."/>
        </authorList>
    </citation>
    <scope>NUCLEOTIDE SEQUENCE</scope>
    <source>
        <strain evidence="8">JEL0318</strain>
    </source>
</reference>
<dbReference type="EMBL" id="JADGJD010000142">
    <property type="protein sequence ID" value="KAJ3054361.1"/>
    <property type="molecule type" value="Genomic_DNA"/>
</dbReference>
<comment type="caution">
    <text evidence="8">The sequence shown here is derived from an EMBL/GenBank/DDBJ whole genome shotgun (WGS) entry which is preliminary data.</text>
</comment>
<gene>
    <name evidence="8" type="ORF">HK097_002025</name>
</gene>
<dbReference type="AlphaFoldDB" id="A0AAD5X7Z6"/>
<dbReference type="InterPro" id="IPR029123">
    <property type="entry name" value="RBM39_linker"/>
</dbReference>
<organism evidence="8 9">
    <name type="scientific">Rhizophlyctis rosea</name>
    <dbReference type="NCBI Taxonomy" id="64517"/>
    <lineage>
        <taxon>Eukaryota</taxon>
        <taxon>Fungi</taxon>
        <taxon>Fungi incertae sedis</taxon>
        <taxon>Chytridiomycota</taxon>
        <taxon>Chytridiomycota incertae sedis</taxon>
        <taxon>Chytridiomycetes</taxon>
        <taxon>Rhizophlyctidales</taxon>
        <taxon>Rhizophlyctidaceae</taxon>
        <taxon>Rhizophlyctis</taxon>
    </lineage>
</organism>
<feature type="region of interest" description="Disordered" evidence="5">
    <location>
        <begin position="1"/>
        <end position="88"/>
    </location>
</feature>
<evidence type="ECO:0000313" key="8">
    <source>
        <dbReference type="EMBL" id="KAJ3054361.1"/>
    </source>
</evidence>
<dbReference type="PROSITE" id="PS50926">
    <property type="entry name" value="TRAM"/>
    <property type="match status" value="1"/>
</dbReference>
<dbReference type="SUPFAM" id="SSF54928">
    <property type="entry name" value="RNA-binding domain, RBD"/>
    <property type="match status" value="2"/>
</dbReference>
<dbReference type="InterPro" id="IPR006509">
    <property type="entry name" value="RBM39_SF"/>
</dbReference>
<dbReference type="CDD" id="cd12284">
    <property type="entry name" value="RRM2_RBM23_RBM39"/>
    <property type="match status" value="1"/>
</dbReference>
<keyword evidence="2" id="KW-0677">Repeat</keyword>
<accession>A0AAD5X7Z6</accession>
<keyword evidence="1" id="KW-0597">Phosphoprotein</keyword>
<dbReference type="NCBIfam" id="TIGR01622">
    <property type="entry name" value="SF-CC1"/>
    <property type="match status" value="1"/>
</dbReference>